<dbReference type="Gene3D" id="3.20.20.80">
    <property type="entry name" value="Glycosidases"/>
    <property type="match status" value="1"/>
</dbReference>
<accession>A0ABX2Q887</accession>
<evidence type="ECO:0000313" key="2">
    <source>
        <dbReference type="Proteomes" id="UP000626554"/>
    </source>
</evidence>
<dbReference type="InterPro" id="IPR032719">
    <property type="entry name" value="WbsX"/>
</dbReference>
<dbReference type="RefSeq" id="WP_176900638.1">
    <property type="nucleotide sequence ID" value="NZ_JABKAV010000047.1"/>
</dbReference>
<dbReference type="Pfam" id="PF14307">
    <property type="entry name" value="Glyco_tran_WbsX"/>
    <property type="match status" value="1"/>
</dbReference>
<sequence length="369" mass="43156">MAENALQIHPALRALAIYLPQFHPVAENDAWWGKGFTEWTNVAKARPRFPGHYQPQLPADLGFYDLRLAETRAQQAELARQYGISGFCYYHYWFNGRRILERPFEEVLRSGQPDFPFCLCWANENWTRRWDGMEQEVLLKQEYSEQDDLDHLRALAPAFADPRYIRVDGKPVFIVYRSEHFPDIKQTTDTWRAEAQRLGIGELYLLRMESFQRGVNPHELGFDAAVEFQPDWGNLPLRQFGSFSRRALRKLRIRESPYVTDWVYDYGQMVRNMLVKPAPSYKMYPGVTPAWDNCARRKALATVITDSTPAKYEGWLSEVVQRFVPYSAEENFIFINAWNEWAEGNHLEPCQRWGHQYLEATARALAGNS</sequence>
<protein>
    <submittedName>
        <fullName evidence="1">Glycoside hydrolase family 99-like domain-containing protein</fullName>
    </submittedName>
</protein>
<dbReference type="CDD" id="cd11579">
    <property type="entry name" value="Glyco_tran_WbsX"/>
    <property type="match status" value="1"/>
</dbReference>
<dbReference type="PANTHER" id="PTHR41244">
    <property type="entry name" value="RHAMNAN SYNTHESIS F"/>
    <property type="match status" value="1"/>
</dbReference>
<dbReference type="Proteomes" id="UP000626554">
    <property type="component" value="Unassembled WGS sequence"/>
</dbReference>
<keyword evidence="2" id="KW-1185">Reference proteome</keyword>
<organism evidence="1 2">
    <name type="scientific">Hymenobacter terrestris</name>
    <dbReference type="NCBI Taxonomy" id="2748310"/>
    <lineage>
        <taxon>Bacteria</taxon>
        <taxon>Pseudomonadati</taxon>
        <taxon>Bacteroidota</taxon>
        <taxon>Cytophagia</taxon>
        <taxon>Cytophagales</taxon>
        <taxon>Hymenobacteraceae</taxon>
        <taxon>Hymenobacter</taxon>
    </lineage>
</organism>
<name>A0ABX2Q887_9BACT</name>
<dbReference type="EMBL" id="JABKAV010000047">
    <property type="protein sequence ID" value="NVO85919.1"/>
    <property type="molecule type" value="Genomic_DNA"/>
</dbReference>
<dbReference type="PANTHER" id="PTHR41244:SF1">
    <property type="entry name" value="GLYCOSYLTRANSFERASE"/>
    <property type="match status" value="1"/>
</dbReference>
<proteinExistence type="predicted"/>
<gene>
    <name evidence="1" type="ORF">HW556_13605</name>
</gene>
<comment type="caution">
    <text evidence="1">The sequence shown here is derived from an EMBL/GenBank/DDBJ whole genome shotgun (WGS) entry which is preliminary data.</text>
</comment>
<evidence type="ECO:0000313" key="1">
    <source>
        <dbReference type="EMBL" id="NVO85919.1"/>
    </source>
</evidence>
<reference evidence="1 2" key="1">
    <citation type="submission" date="2020-05" db="EMBL/GenBank/DDBJ databases">
        <title>Hymenobacter terrestris sp. nov. and Hymenobacter lapidiphilus sp. nov., isolated from regoliths in Antarctica.</title>
        <authorList>
            <person name="Sedlacek I."/>
            <person name="Pantucek R."/>
            <person name="Zeman M."/>
            <person name="Holochova P."/>
            <person name="Kralova S."/>
            <person name="Stankova E."/>
            <person name="Sedo O."/>
            <person name="Micenkova L."/>
            <person name="Svec P."/>
            <person name="Gupta V."/>
            <person name="Sood U."/>
            <person name="Korpole U.S."/>
            <person name="Lal R."/>
        </authorList>
    </citation>
    <scope>NUCLEOTIDE SEQUENCE [LARGE SCALE GENOMIC DNA]</scope>
    <source>
        <strain evidence="1 2">P5252</strain>
    </source>
</reference>